<evidence type="ECO:0000256" key="8">
    <source>
        <dbReference type="ARBA" id="ARBA00022801"/>
    </source>
</evidence>
<reference evidence="14 15" key="1">
    <citation type="submission" date="2018-11" db="EMBL/GenBank/DDBJ databases">
        <title>The draft genome sequence of Amphritea opalescens ANRC-JH13T.</title>
        <authorList>
            <person name="Fang Z."/>
            <person name="Zhang Y."/>
            <person name="Han X."/>
        </authorList>
    </citation>
    <scope>NUCLEOTIDE SEQUENCE [LARGE SCALE GENOMIC DNA]</scope>
    <source>
        <strain evidence="14 15">ANRC-JH13</strain>
    </source>
</reference>
<dbReference type="GO" id="GO:0009253">
    <property type="term" value="P:peptidoglycan catabolic process"/>
    <property type="evidence" value="ECO:0007669"/>
    <property type="project" value="InterPro"/>
</dbReference>
<dbReference type="CDD" id="cd06583">
    <property type="entry name" value="PGRP"/>
    <property type="match status" value="1"/>
</dbReference>
<organism evidence="14 15">
    <name type="scientific">Amphritea opalescens</name>
    <dbReference type="NCBI Taxonomy" id="2490544"/>
    <lineage>
        <taxon>Bacteria</taxon>
        <taxon>Pseudomonadati</taxon>
        <taxon>Pseudomonadota</taxon>
        <taxon>Gammaproteobacteria</taxon>
        <taxon>Oceanospirillales</taxon>
        <taxon>Oceanospirillaceae</taxon>
        <taxon>Amphritea</taxon>
    </lineage>
</organism>
<evidence type="ECO:0000256" key="12">
    <source>
        <dbReference type="ARBA" id="ARBA00042615"/>
    </source>
</evidence>
<keyword evidence="15" id="KW-1185">Reference proteome</keyword>
<keyword evidence="9" id="KW-0862">Zinc</keyword>
<dbReference type="GO" id="GO:0071555">
    <property type="term" value="P:cell wall organization"/>
    <property type="evidence" value="ECO:0007669"/>
    <property type="project" value="UniProtKB-KW"/>
</dbReference>
<dbReference type="Proteomes" id="UP000283087">
    <property type="component" value="Unassembled WGS sequence"/>
</dbReference>
<gene>
    <name evidence="14" type="primary">ampD</name>
    <name evidence="14" type="ORF">EH243_13055</name>
</gene>
<evidence type="ECO:0000256" key="3">
    <source>
        <dbReference type="ARBA" id="ARBA00004496"/>
    </source>
</evidence>
<proteinExistence type="inferred from homology"/>
<dbReference type="SMART" id="SM00644">
    <property type="entry name" value="Ami_2"/>
    <property type="match status" value="1"/>
</dbReference>
<evidence type="ECO:0000256" key="1">
    <source>
        <dbReference type="ARBA" id="ARBA00001561"/>
    </source>
</evidence>
<dbReference type="InterPro" id="IPR051206">
    <property type="entry name" value="NAMLAA_amidase_2"/>
</dbReference>
<comment type="catalytic activity">
    <reaction evidence="1">
        <text>Hydrolyzes the link between N-acetylmuramoyl residues and L-amino acid residues in certain cell-wall glycopeptides.</text>
        <dbReference type="EC" id="3.5.1.28"/>
    </reaction>
</comment>
<dbReference type="SUPFAM" id="SSF55846">
    <property type="entry name" value="N-acetylmuramoyl-L-alanine amidase-like"/>
    <property type="match status" value="1"/>
</dbReference>
<evidence type="ECO:0000256" key="7">
    <source>
        <dbReference type="ARBA" id="ARBA00022723"/>
    </source>
</evidence>
<name>A0A430KP65_9GAMM</name>
<comment type="subcellular location">
    <subcellularLocation>
        <location evidence="3">Cytoplasm</location>
    </subcellularLocation>
</comment>
<evidence type="ECO:0000256" key="9">
    <source>
        <dbReference type="ARBA" id="ARBA00022833"/>
    </source>
</evidence>
<keyword evidence="7" id="KW-0479">Metal-binding</keyword>
<evidence type="ECO:0000259" key="13">
    <source>
        <dbReference type="SMART" id="SM00644"/>
    </source>
</evidence>
<evidence type="ECO:0000256" key="11">
    <source>
        <dbReference type="ARBA" id="ARBA00039257"/>
    </source>
</evidence>
<protein>
    <recommendedName>
        <fullName evidence="11">1,6-anhydro-N-acetylmuramyl-L-alanine amidase AmpD</fullName>
        <ecNumber evidence="5">3.5.1.28</ecNumber>
    </recommendedName>
    <alternativeName>
        <fullName evidence="12">N-acetylmuramoyl-L-alanine amidase</fullName>
    </alternativeName>
</protein>
<dbReference type="GO" id="GO:0009254">
    <property type="term" value="P:peptidoglycan turnover"/>
    <property type="evidence" value="ECO:0007669"/>
    <property type="project" value="TreeGrafter"/>
</dbReference>
<dbReference type="AlphaFoldDB" id="A0A430KP65"/>
<dbReference type="EC" id="3.5.1.28" evidence="5"/>
<keyword evidence="8" id="KW-0378">Hydrolase</keyword>
<dbReference type="GO" id="GO:0008745">
    <property type="term" value="F:N-acetylmuramoyl-L-alanine amidase activity"/>
    <property type="evidence" value="ECO:0007669"/>
    <property type="project" value="UniProtKB-EC"/>
</dbReference>
<evidence type="ECO:0000313" key="14">
    <source>
        <dbReference type="EMBL" id="RTE65255.1"/>
    </source>
</evidence>
<dbReference type="Pfam" id="PF01510">
    <property type="entry name" value="Amidase_2"/>
    <property type="match status" value="1"/>
</dbReference>
<comment type="cofactor">
    <cofactor evidence="2">
        <name>Zn(2+)</name>
        <dbReference type="ChEBI" id="CHEBI:29105"/>
    </cofactor>
</comment>
<keyword evidence="10" id="KW-0961">Cell wall biogenesis/degradation</keyword>
<dbReference type="NCBIfam" id="NF008758">
    <property type="entry name" value="PRK11789.1"/>
    <property type="match status" value="1"/>
</dbReference>
<comment type="similarity">
    <text evidence="4">Belongs to the N-acetylmuramoyl-L-alanine amidase 2 family.</text>
</comment>
<keyword evidence="6" id="KW-0963">Cytoplasm</keyword>
<dbReference type="EMBL" id="RQXW01000012">
    <property type="protein sequence ID" value="RTE65255.1"/>
    <property type="molecule type" value="Genomic_DNA"/>
</dbReference>
<sequence>MHLNEGWLSAAEHCPSPNFNQRPANQVPRLLVIHNISLPPEKFGGGYIQDFFLNRLDPSVDPYFATIATLQVSAHLLIERTGQLVQFVSFDQRAWHAGQSEYAGCGNCNDFSIGIELEGADHTPYTEQQYQQLARVTAALIDYYPAMTPEHITGHEDIAPGRKTDPGPAFNREHFNRLLTMERQG</sequence>
<dbReference type="GO" id="GO:0005737">
    <property type="term" value="C:cytoplasm"/>
    <property type="evidence" value="ECO:0007669"/>
    <property type="project" value="UniProtKB-SubCell"/>
</dbReference>
<dbReference type="PANTHER" id="PTHR30417:SF4">
    <property type="entry name" value="1,6-ANHYDRO-N-ACETYLMURAMYL-L-ALANINE AMIDASE AMPD"/>
    <property type="match status" value="1"/>
</dbReference>
<evidence type="ECO:0000313" key="15">
    <source>
        <dbReference type="Proteomes" id="UP000283087"/>
    </source>
</evidence>
<evidence type="ECO:0000256" key="4">
    <source>
        <dbReference type="ARBA" id="ARBA00007553"/>
    </source>
</evidence>
<dbReference type="GO" id="GO:0046872">
    <property type="term" value="F:metal ion binding"/>
    <property type="evidence" value="ECO:0007669"/>
    <property type="project" value="UniProtKB-KW"/>
</dbReference>
<evidence type="ECO:0000256" key="10">
    <source>
        <dbReference type="ARBA" id="ARBA00023316"/>
    </source>
</evidence>
<dbReference type="InterPro" id="IPR036505">
    <property type="entry name" value="Amidase/PGRP_sf"/>
</dbReference>
<dbReference type="InterPro" id="IPR002502">
    <property type="entry name" value="Amidase_domain"/>
</dbReference>
<dbReference type="Gene3D" id="3.40.80.10">
    <property type="entry name" value="Peptidoglycan recognition protein-like"/>
    <property type="match status" value="1"/>
</dbReference>
<evidence type="ECO:0000256" key="6">
    <source>
        <dbReference type="ARBA" id="ARBA00022490"/>
    </source>
</evidence>
<evidence type="ECO:0000256" key="5">
    <source>
        <dbReference type="ARBA" id="ARBA00011901"/>
    </source>
</evidence>
<dbReference type="PANTHER" id="PTHR30417">
    <property type="entry name" value="N-ACETYLMURAMOYL-L-ALANINE AMIDASE AMID"/>
    <property type="match status" value="1"/>
</dbReference>
<accession>A0A430KP65</accession>
<feature type="domain" description="N-acetylmuramoyl-L-alanine amidase" evidence="13">
    <location>
        <begin position="16"/>
        <end position="167"/>
    </location>
</feature>
<dbReference type="OrthoDB" id="9794842at2"/>
<comment type="caution">
    <text evidence="14">The sequence shown here is derived from an EMBL/GenBank/DDBJ whole genome shotgun (WGS) entry which is preliminary data.</text>
</comment>
<evidence type="ECO:0000256" key="2">
    <source>
        <dbReference type="ARBA" id="ARBA00001947"/>
    </source>
</evidence>